<dbReference type="InParanoid" id="H0ECW1"/>
<accession>H0ECW1</accession>
<evidence type="ECO:0000259" key="1">
    <source>
        <dbReference type="Pfam" id="PF00899"/>
    </source>
</evidence>
<dbReference type="SUPFAM" id="SSF69572">
    <property type="entry name" value="Activating enzymes of the ubiquitin-like proteins"/>
    <property type="match status" value="1"/>
</dbReference>
<dbReference type="Gene3D" id="3.40.50.720">
    <property type="entry name" value="NAD(P)-binding Rossmann-like Domain"/>
    <property type="match status" value="1"/>
</dbReference>
<reference evidence="2 3" key="1">
    <citation type="journal article" date="2012" name="Eukaryot. Cell">
        <title>Genome sequence of the fungus Glarea lozoyensis: the first genome sequence of a species from the Helotiaceae family.</title>
        <authorList>
            <person name="Youssar L."/>
            <person name="Gruening B.A."/>
            <person name="Erxleben A."/>
            <person name="Guenther S."/>
            <person name="Huettel W."/>
        </authorList>
    </citation>
    <scope>NUCLEOTIDE SEQUENCE [LARGE SCALE GENOMIC DNA]</scope>
    <source>
        <strain evidence="3">ATCC 74030 / MF5533</strain>
    </source>
</reference>
<dbReference type="GO" id="GO:0008641">
    <property type="term" value="F:ubiquitin-like modifier activating enzyme activity"/>
    <property type="evidence" value="ECO:0007669"/>
    <property type="project" value="InterPro"/>
</dbReference>
<dbReference type="HOGENOM" id="CLU_1885971_0_0_1"/>
<dbReference type="Proteomes" id="UP000005446">
    <property type="component" value="Unassembled WGS sequence"/>
</dbReference>
<protein>
    <submittedName>
        <fullName evidence="2">Putative NEDD8-activating enzyme E1 catalytic subunit</fullName>
    </submittedName>
</protein>
<evidence type="ECO:0000313" key="3">
    <source>
        <dbReference type="Proteomes" id="UP000005446"/>
    </source>
</evidence>
<keyword evidence="3" id="KW-1185">Reference proteome</keyword>
<feature type="domain" description="THIF-type NAD/FAD binding fold" evidence="1">
    <location>
        <begin position="88"/>
        <end position="121"/>
    </location>
</feature>
<evidence type="ECO:0000313" key="2">
    <source>
        <dbReference type="EMBL" id="EHL03615.1"/>
    </source>
</evidence>
<dbReference type="OrthoDB" id="10255449at2759"/>
<sequence length="135" mass="14648">MTVEEVESRTDHCPRFICRSISDKVHLQAHFAASTTPPNVCYAVVELNLSQHVATGHGLGTYLDNVRRNPGPFVSEEFTGSEEAVTASERVKVFGAGGLGCEILKNLALSGFQDIHVIDMGKESEQKPRTASDGF</sequence>
<dbReference type="AlphaFoldDB" id="H0ECW1"/>
<dbReference type="InterPro" id="IPR035985">
    <property type="entry name" value="Ubiquitin-activating_enz"/>
</dbReference>
<dbReference type="EMBL" id="AGUE01000006">
    <property type="protein sequence ID" value="EHL03615.1"/>
    <property type="molecule type" value="Genomic_DNA"/>
</dbReference>
<gene>
    <name evidence="2" type="ORF">M7I_0257</name>
</gene>
<proteinExistence type="predicted"/>
<name>H0ECW1_GLAL7</name>
<organism evidence="2 3">
    <name type="scientific">Glarea lozoyensis (strain ATCC 74030 / MF5533)</name>
    <dbReference type="NCBI Taxonomy" id="1104152"/>
    <lineage>
        <taxon>Eukaryota</taxon>
        <taxon>Fungi</taxon>
        <taxon>Dikarya</taxon>
        <taxon>Ascomycota</taxon>
        <taxon>Pezizomycotina</taxon>
        <taxon>Leotiomycetes</taxon>
        <taxon>Helotiales</taxon>
        <taxon>Helotiaceae</taxon>
        <taxon>Glarea</taxon>
    </lineage>
</organism>
<dbReference type="InterPro" id="IPR000594">
    <property type="entry name" value="ThiF_NAD_FAD-bd"/>
</dbReference>
<comment type="caution">
    <text evidence="2">The sequence shown here is derived from an EMBL/GenBank/DDBJ whole genome shotgun (WGS) entry which is preliminary data.</text>
</comment>
<dbReference type="Pfam" id="PF00899">
    <property type="entry name" value="ThiF"/>
    <property type="match status" value="1"/>
</dbReference>